<dbReference type="AlphaFoldDB" id="A0A3B4E5I6"/>
<accession>A0A3B4E5I6</accession>
<sequence>MKHRLLYGIVRWACVRRCPRLVLSPSRRAFSEVSAPPSGALKQWTVVVSSFVKIKCCLHCNISVRPLDPHAFPGADRAFITLLGSCDVQDFSLDSFHVHYDDQSKELSIRSSDESSSNMSVELTTPIKSDLQVVTQGTGNVRIQNMESDLCRVQTERGHCVLQSVKSHKVQIQSGGGDIIGMGTIHGDVDISAAGDSSVDIKKMQGTAMSVSTEHGPLKVKAIYAESSLVASSSGKIHIGHLHGEARVQSDRGDVIIDSSSGALTAVTNAGNIDVYVSQTGTADLHTQQGAVSIRVPATMKAGVQLCGTTVDISSELSQEAEHHPAEGRTVVVAQLNSGTEEDCWIKATAERGTSAVRRRTKAAACLGNKKKILFVLFKLLLFTVLLTSIFRAKFSFIKLVTQLV</sequence>
<dbReference type="Ensembl" id="ENSPNAT00000018585.2">
    <property type="protein sequence ID" value="ENSPNAP00000030494.1"/>
    <property type="gene ID" value="ENSPNAG00000017243.2"/>
</dbReference>
<dbReference type="Gene3D" id="2.160.20.120">
    <property type="match status" value="1"/>
</dbReference>
<evidence type="ECO:0000256" key="1">
    <source>
        <dbReference type="SAM" id="Phobius"/>
    </source>
</evidence>
<feature type="transmembrane region" description="Helical" evidence="1">
    <location>
        <begin position="373"/>
        <end position="391"/>
    </location>
</feature>
<dbReference type="Pfam" id="PF13349">
    <property type="entry name" value="DUF4097"/>
    <property type="match status" value="1"/>
</dbReference>
<keyword evidence="1" id="KW-0812">Transmembrane</keyword>
<reference evidence="3 4" key="1">
    <citation type="submission" date="2020-10" db="EMBL/GenBank/DDBJ databases">
        <title>Pygocentrus nattereri (red-bellied piranha) genome, fPygNat1, primary haplotype.</title>
        <authorList>
            <person name="Myers G."/>
            <person name="Meyer A."/>
            <person name="Karagic N."/>
            <person name="Pippel M."/>
            <person name="Winkler S."/>
            <person name="Tracey A."/>
            <person name="Wood J."/>
            <person name="Formenti G."/>
            <person name="Howe K."/>
            <person name="Fedrigo O."/>
            <person name="Jarvis E.D."/>
        </authorList>
    </citation>
    <scope>NUCLEOTIDE SEQUENCE [LARGE SCALE GENOMIC DNA]</scope>
</reference>
<dbReference type="PANTHER" id="PTHR34094:SF1">
    <property type="entry name" value="PROTEIN FAM185A"/>
    <property type="match status" value="1"/>
</dbReference>
<dbReference type="PANTHER" id="PTHR34094">
    <property type="match status" value="1"/>
</dbReference>
<feature type="domain" description="DUF4097" evidence="2">
    <location>
        <begin position="191"/>
        <end position="323"/>
    </location>
</feature>
<proteinExistence type="predicted"/>
<evidence type="ECO:0000313" key="4">
    <source>
        <dbReference type="Proteomes" id="UP001501920"/>
    </source>
</evidence>
<evidence type="ECO:0000259" key="2">
    <source>
        <dbReference type="Pfam" id="PF13349"/>
    </source>
</evidence>
<dbReference type="STRING" id="42514.ENSPNAP00000030494"/>
<protein>
    <recommendedName>
        <fullName evidence="2">DUF4097 domain-containing protein</fullName>
    </recommendedName>
</protein>
<dbReference type="InterPro" id="IPR025164">
    <property type="entry name" value="Toastrack_DUF4097"/>
</dbReference>
<name>A0A3B4E5I6_PYGNA</name>
<reference evidence="3" key="2">
    <citation type="submission" date="2025-08" db="UniProtKB">
        <authorList>
            <consortium name="Ensembl"/>
        </authorList>
    </citation>
    <scope>IDENTIFICATION</scope>
</reference>
<keyword evidence="1" id="KW-1133">Transmembrane helix</keyword>
<dbReference type="OMA" id="KTQSWFE"/>
<evidence type="ECO:0000313" key="3">
    <source>
        <dbReference type="Ensembl" id="ENSPNAP00000030494.1"/>
    </source>
</evidence>
<reference evidence="3" key="3">
    <citation type="submission" date="2025-09" db="UniProtKB">
        <authorList>
            <consortium name="Ensembl"/>
        </authorList>
    </citation>
    <scope>IDENTIFICATION</scope>
</reference>
<dbReference type="GeneTree" id="ENSGT00390000016680"/>
<dbReference type="Proteomes" id="UP001501920">
    <property type="component" value="Chromosome 8"/>
</dbReference>
<keyword evidence="4" id="KW-1185">Reference proteome</keyword>
<keyword evidence="1" id="KW-0472">Membrane</keyword>
<gene>
    <name evidence="3" type="primary">FAM185A</name>
</gene>
<organism evidence="3 4">
    <name type="scientific">Pygocentrus nattereri</name>
    <name type="common">Red-bellied piranha</name>
    <dbReference type="NCBI Taxonomy" id="42514"/>
    <lineage>
        <taxon>Eukaryota</taxon>
        <taxon>Metazoa</taxon>
        <taxon>Chordata</taxon>
        <taxon>Craniata</taxon>
        <taxon>Vertebrata</taxon>
        <taxon>Euteleostomi</taxon>
        <taxon>Actinopterygii</taxon>
        <taxon>Neopterygii</taxon>
        <taxon>Teleostei</taxon>
        <taxon>Ostariophysi</taxon>
        <taxon>Characiformes</taxon>
        <taxon>Characoidei</taxon>
        <taxon>Pygocentrus</taxon>
    </lineage>
</organism>